<sequence>MSAISHSLPLMPLPYVGLPYVDDVERFDEMGDAPLFSAIADTLIETGFDDTFGVCLLHVHFTLGSGEVVWESYDRRANTLSTGVCSQASVAARGGLPTSWRFLDGRWLPLSFAGHGLSEADLSRAATVMERIGRLLEDAGQAGRFGLCLAQGGLRSWPLRIHVERTDEADRRQILAPEWLPLRDRGQDLDTSWTFRPSLLARAGIVRNSGKRCRTKCKTTCLVGSVHGPWHEGKTHESGA</sequence>
<organism evidence="1 2">
    <name type="scientific">Stappia indica</name>
    <dbReference type="NCBI Taxonomy" id="538381"/>
    <lineage>
        <taxon>Bacteria</taxon>
        <taxon>Pseudomonadati</taxon>
        <taxon>Pseudomonadota</taxon>
        <taxon>Alphaproteobacteria</taxon>
        <taxon>Hyphomicrobiales</taxon>
        <taxon>Stappiaceae</taxon>
        <taxon>Stappia</taxon>
    </lineage>
</organism>
<evidence type="ECO:0000313" key="1">
    <source>
        <dbReference type="EMBL" id="QGZ35992.1"/>
    </source>
</evidence>
<dbReference type="EMBL" id="CP046908">
    <property type="protein sequence ID" value="QGZ35992.1"/>
    <property type="molecule type" value="Genomic_DNA"/>
</dbReference>
<name>A0A857CC15_9HYPH</name>
<dbReference type="AlphaFoldDB" id="A0A857CC15"/>
<gene>
    <name evidence="1" type="ORF">GH266_16755</name>
</gene>
<dbReference type="KEGG" id="siw:GH266_16755"/>
<dbReference type="Proteomes" id="UP000435648">
    <property type="component" value="Chromosome"/>
</dbReference>
<dbReference type="OrthoDB" id="4272688at2"/>
<reference evidence="1 2" key="1">
    <citation type="submission" date="2019-12" db="EMBL/GenBank/DDBJ databases">
        <title>The genome of Stappia indica PHM037.</title>
        <authorList>
            <person name="Kacar D."/>
            <person name="Galan B."/>
            <person name="Canedo L."/>
            <person name="Rodriguez P."/>
            <person name="de la Calle F."/>
            <person name="Garcia J.L."/>
        </authorList>
    </citation>
    <scope>NUCLEOTIDE SEQUENCE [LARGE SCALE GENOMIC DNA]</scope>
    <source>
        <strain evidence="1 2">PHM037</strain>
    </source>
</reference>
<accession>A0A857CC15</accession>
<protein>
    <submittedName>
        <fullName evidence="1">Uncharacterized protein</fullName>
    </submittedName>
</protein>
<evidence type="ECO:0000313" key="2">
    <source>
        <dbReference type="Proteomes" id="UP000435648"/>
    </source>
</evidence>
<dbReference type="RefSeq" id="WP_158194843.1">
    <property type="nucleotide sequence ID" value="NZ_CP046908.1"/>
</dbReference>
<proteinExistence type="predicted"/>